<feature type="binding site" evidence="2">
    <location>
        <position position="358"/>
    </location>
    <ligand>
        <name>Mn(2+)</name>
        <dbReference type="ChEBI" id="CHEBI:29035"/>
        <label>1</label>
    </ligand>
</feature>
<comment type="function">
    <text evidence="1">Has phosphodiesterase (PDE) activity against cyclic-di-AMP (c-di-AMP).</text>
</comment>
<dbReference type="InterPro" id="IPR014528">
    <property type="entry name" value="GdpP/PdeA"/>
</dbReference>
<dbReference type="InterPro" id="IPR038763">
    <property type="entry name" value="DHH_sf"/>
</dbReference>
<dbReference type="Pfam" id="PF01368">
    <property type="entry name" value="DHH"/>
    <property type="match status" value="1"/>
</dbReference>
<dbReference type="PANTHER" id="PTHR47618">
    <property type="entry name" value="BIFUNCTIONAL OLIGORIBONUCLEASE AND PAP PHOSPHATASE NRNA"/>
    <property type="match status" value="1"/>
</dbReference>
<feature type="binding site" evidence="2">
    <location>
        <position position="360"/>
    </location>
    <ligand>
        <name>Mn(2+)</name>
        <dbReference type="ChEBI" id="CHEBI:29035"/>
        <label>2</label>
    </ligand>
</feature>
<dbReference type="Gene3D" id="3.90.1640.10">
    <property type="entry name" value="inorganic pyrophosphatase (n-terminal core)"/>
    <property type="match status" value="1"/>
</dbReference>
<sequence>MKWFQKPDNFLRYYLKWPIAVIGMFVFMAACINLVNKKAGMIMIFMVTAAVILLLTFYYYTKDNFERAVAGYAMETEDIGKKMLNQLDMAYAVIDKAGGFAWRNREFNRIIEGDKKAGRNIRIMFPELKWEEIEEKDSFSACYNGRKYKIIINEIILKDVSAYSVCLYDESEYTALKEAADKKEMVVGLINLDNYDEAMENVESVRSSLLIALIDRKINQYISRYDGILKRLEKDKYIFIIRHEYFEEMQENRFDILDDVKTVNIGNEMSVTLSIGIGSGGDSFSLRNDFARNAMDMALGRGGDQAVVKDSESIRYFGGKSKSVEKSTRVKARVKAHALRGIMETMDNVIIMGHKNMDIDCFGSAIGIWRIAATLEKNAYIVMGAVNSTLKPIVAKFTNSDDYPEDMFIDEARARELAGDRTMLVVVDVNRPSITEEPELLNIINNIVVLDHHRQSSEIISNAVLSYVEPYASSACEMVAEIVQYIDEITRIKSGEADAMYAGIVVDTQNFNIQTGVRTFEAAAYLRRSGADITRVRKMFREKPADYMAKAEAVHNAEIYNKHFAISVCSAEGIESPTVIGAQAANELLNIIGIKASVVLTRYNDIIYVSARSIDEINVQVMMEKIGGGGHRSMAGAQIKGMSIENAIKRIKEIISEMIKEGDLL</sequence>
<keyword evidence="3" id="KW-0812">Transmembrane</keyword>
<dbReference type="RefSeq" id="WP_005540990.1">
    <property type="nucleotide sequence ID" value="NZ_JH378832.1"/>
</dbReference>
<feature type="binding site" evidence="2">
    <location>
        <position position="452"/>
    </location>
    <ligand>
        <name>Mn(2+)</name>
        <dbReference type="ChEBI" id="CHEBI:29035"/>
        <label>2</label>
    </ligand>
</feature>
<dbReference type="STRING" id="679200.HMPREF9333_01386"/>
<keyword evidence="3" id="KW-1133">Transmembrane helix</keyword>
<comment type="similarity">
    <text evidence="1">Belongs to the GdpP/PdeA phosphodiesterase family.</text>
</comment>
<comment type="subcellular location">
    <subcellularLocation>
        <location evidence="1">Cell membrane</location>
    </subcellularLocation>
</comment>
<comment type="cofactor">
    <cofactor evidence="2">
        <name>Mn(2+)</name>
        <dbReference type="ChEBI" id="CHEBI:29035"/>
    </cofactor>
    <text evidence="2">For phosphodiesterase activity, probably binds 2 Mn(2+) per subunit.</text>
</comment>
<evidence type="ECO:0000313" key="5">
    <source>
        <dbReference type="EMBL" id="EHI55671.1"/>
    </source>
</evidence>
<evidence type="ECO:0000256" key="1">
    <source>
        <dbReference type="PIRNR" id="PIRNR026583"/>
    </source>
</evidence>
<reference evidence="5 6" key="1">
    <citation type="submission" date="2011-08" db="EMBL/GenBank/DDBJ databases">
        <title>The Genome Sequence of Johnsonella ignava ATCC 51276.</title>
        <authorList>
            <consortium name="The Broad Institute Genome Sequencing Platform"/>
            <person name="Earl A."/>
            <person name="Ward D."/>
            <person name="Feldgarden M."/>
            <person name="Gevers D."/>
            <person name="Izard J."/>
            <person name="Blanton J.M."/>
            <person name="Baranova O.V."/>
            <person name="Dewhirst F.E."/>
            <person name="Young S.K."/>
            <person name="Zeng Q."/>
            <person name="Gargeya S."/>
            <person name="Fitzgerald M."/>
            <person name="Haas B."/>
            <person name="Abouelleil A."/>
            <person name="Alvarado L."/>
            <person name="Arachchi H.M."/>
            <person name="Berlin A."/>
            <person name="Brown A."/>
            <person name="Chapman S.B."/>
            <person name="Chen Z."/>
            <person name="Dunbar C."/>
            <person name="Freedman E."/>
            <person name="Gearin G."/>
            <person name="Gellesch M."/>
            <person name="Goldberg J."/>
            <person name="Griggs A."/>
            <person name="Gujja S."/>
            <person name="Heiman D."/>
            <person name="Howarth C."/>
            <person name="Larson L."/>
            <person name="Lui A."/>
            <person name="MacDonald P.J.P."/>
            <person name="Montmayeur A."/>
            <person name="Murphy C."/>
            <person name="Neiman D."/>
            <person name="Pearson M."/>
            <person name="Priest M."/>
            <person name="Roberts A."/>
            <person name="Saif S."/>
            <person name="Shea T."/>
            <person name="Shenoy N."/>
            <person name="Sisk P."/>
            <person name="Stolte C."/>
            <person name="Sykes S."/>
            <person name="Wortman J."/>
            <person name="Nusbaum C."/>
            <person name="Birren B."/>
        </authorList>
    </citation>
    <scope>NUCLEOTIDE SEQUENCE [LARGE SCALE GENOMIC DNA]</scope>
    <source>
        <strain evidence="5 6">ATCC 51276</strain>
    </source>
</reference>
<evidence type="ECO:0000259" key="4">
    <source>
        <dbReference type="PROSITE" id="PS50887"/>
    </source>
</evidence>
<protein>
    <recommendedName>
        <fullName evidence="1">Cyclic-di-AMP phosphodiesterase</fullName>
        <ecNumber evidence="1">3.1.4.-</ecNumber>
    </recommendedName>
</protein>
<proteinExistence type="inferred from homology"/>
<keyword evidence="1" id="KW-1003">Cell membrane</keyword>
<dbReference type="AlphaFoldDB" id="G5GIJ6"/>
<dbReference type="GO" id="GO:0016787">
    <property type="term" value="F:hydrolase activity"/>
    <property type="evidence" value="ECO:0007669"/>
    <property type="project" value="UniProtKB-UniRule"/>
</dbReference>
<gene>
    <name evidence="5" type="ORF">HMPREF9333_01386</name>
</gene>
<dbReference type="Pfam" id="PF02272">
    <property type="entry name" value="DHHA1"/>
    <property type="match status" value="1"/>
</dbReference>
<dbReference type="GO" id="GO:0106409">
    <property type="term" value="F:cyclic-di-AMP phosphodiesterase activity"/>
    <property type="evidence" value="ECO:0007669"/>
    <property type="project" value="RHEA"/>
</dbReference>
<dbReference type="PANTHER" id="PTHR47618:SF2">
    <property type="entry name" value="CYCLIC-DI-AMP PHOSPHODIESTERASE GDPP"/>
    <property type="match status" value="1"/>
</dbReference>
<feature type="binding site" evidence="2">
    <location>
        <position position="507"/>
    </location>
    <ligand>
        <name>Mn(2+)</name>
        <dbReference type="ChEBI" id="CHEBI:29035"/>
        <label>2</label>
    </ligand>
</feature>
<dbReference type="eggNOG" id="COG3887">
    <property type="taxonomic scope" value="Bacteria"/>
</dbReference>
<dbReference type="PROSITE" id="PS51257">
    <property type="entry name" value="PROKAR_LIPOPROTEIN"/>
    <property type="match status" value="1"/>
</dbReference>
<feature type="transmembrane region" description="Helical" evidence="3">
    <location>
        <begin position="42"/>
        <end position="60"/>
    </location>
</feature>
<evidence type="ECO:0000256" key="2">
    <source>
        <dbReference type="PIRSR" id="PIRSR026583-50"/>
    </source>
</evidence>
<dbReference type="Pfam" id="PF24898">
    <property type="entry name" value="GGDEF_GdpP"/>
    <property type="match status" value="1"/>
</dbReference>
<dbReference type="PROSITE" id="PS50887">
    <property type="entry name" value="GGDEF"/>
    <property type="match status" value="1"/>
</dbReference>
<dbReference type="InterPro" id="IPR051319">
    <property type="entry name" value="Oligoribo/pAp-PDE_c-di-AMP_PDE"/>
</dbReference>
<dbReference type="InterPro" id="IPR003156">
    <property type="entry name" value="DHHA1_dom"/>
</dbReference>
<evidence type="ECO:0000313" key="6">
    <source>
        <dbReference type="Proteomes" id="UP000003011"/>
    </source>
</evidence>
<dbReference type="SUPFAM" id="SSF64182">
    <property type="entry name" value="DHH phosphoesterases"/>
    <property type="match status" value="1"/>
</dbReference>
<name>G5GIJ6_9FIRM</name>
<feature type="domain" description="GGDEF" evidence="4">
    <location>
        <begin position="183"/>
        <end position="311"/>
    </location>
</feature>
<organism evidence="5 6">
    <name type="scientific">Johnsonella ignava ATCC 51276</name>
    <dbReference type="NCBI Taxonomy" id="679200"/>
    <lineage>
        <taxon>Bacteria</taxon>
        <taxon>Bacillati</taxon>
        <taxon>Bacillota</taxon>
        <taxon>Clostridia</taxon>
        <taxon>Lachnospirales</taxon>
        <taxon>Lachnospiraceae</taxon>
        <taxon>Johnsonella</taxon>
    </lineage>
</organism>
<evidence type="ECO:0000256" key="3">
    <source>
        <dbReference type="SAM" id="Phobius"/>
    </source>
</evidence>
<feature type="transmembrane region" description="Helical" evidence="3">
    <location>
        <begin position="15"/>
        <end position="35"/>
    </location>
</feature>
<dbReference type="FunFam" id="3.90.1640.10:FF:000002">
    <property type="entry name" value="Cyclic-di-AMP phosphodiesterase"/>
    <property type="match status" value="1"/>
</dbReference>
<keyword evidence="1 3" id="KW-0472">Membrane</keyword>
<dbReference type="OrthoDB" id="9759476at2"/>
<keyword evidence="6" id="KW-1185">Reference proteome</keyword>
<dbReference type="InterPro" id="IPR001667">
    <property type="entry name" value="DDH_dom"/>
</dbReference>
<dbReference type="GO" id="GO:0005886">
    <property type="term" value="C:plasma membrane"/>
    <property type="evidence" value="ECO:0007669"/>
    <property type="project" value="UniProtKB-SubCell"/>
</dbReference>
<comment type="catalytic activity">
    <reaction evidence="1">
        <text>3',3'-c-di-AMP + H2O = 5'-O-phosphonoadenylyl-(3'-&gt;5')-adenosine + H(+)</text>
        <dbReference type="Rhea" id="RHEA:54420"/>
        <dbReference type="ChEBI" id="CHEBI:15377"/>
        <dbReference type="ChEBI" id="CHEBI:15378"/>
        <dbReference type="ChEBI" id="CHEBI:71500"/>
        <dbReference type="ChEBI" id="CHEBI:138171"/>
    </reaction>
</comment>
<accession>G5GIJ6</accession>
<dbReference type="EC" id="3.1.4.-" evidence="1"/>
<dbReference type="Proteomes" id="UP000003011">
    <property type="component" value="Unassembled WGS sequence"/>
</dbReference>
<feature type="binding site" evidence="2">
    <location>
        <position position="354"/>
    </location>
    <ligand>
        <name>Mn(2+)</name>
        <dbReference type="ChEBI" id="CHEBI:29035"/>
        <label>1</label>
    </ligand>
</feature>
<dbReference type="HOGENOM" id="CLU_018278_0_0_9"/>
<dbReference type="Gene3D" id="3.10.310.30">
    <property type="match status" value="1"/>
</dbReference>
<dbReference type="InterPro" id="IPR000160">
    <property type="entry name" value="GGDEF_dom"/>
</dbReference>
<feature type="binding site" evidence="2">
    <location>
        <position position="428"/>
    </location>
    <ligand>
        <name>Mn(2+)</name>
        <dbReference type="ChEBI" id="CHEBI:29035"/>
        <label>2</label>
    </ligand>
</feature>
<dbReference type="EMBL" id="ACZL01000021">
    <property type="protein sequence ID" value="EHI55671.1"/>
    <property type="molecule type" value="Genomic_DNA"/>
</dbReference>
<keyword evidence="2" id="KW-0464">Manganese</keyword>
<dbReference type="PATRIC" id="fig|679200.3.peg.1473"/>
<dbReference type="PIRSF" id="PIRSF026583">
    <property type="entry name" value="YybT"/>
    <property type="match status" value="1"/>
</dbReference>
<keyword evidence="1" id="KW-0378">Hydrolase</keyword>
<comment type="caution">
    <text evidence="5">The sequence shown here is derived from an EMBL/GenBank/DDBJ whole genome shotgun (WGS) entry which is preliminary data.</text>
</comment>
<feature type="binding site" evidence="2">
    <location>
        <position position="428"/>
    </location>
    <ligand>
        <name>Mn(2+)</name>
        <dbReference type="ChEBI" id="CHEBI:29035"/>
        <label>1</label>
    </ligand>
</feature>
<keyword evidence="2" id="KW-0479">Metal-binding</keyword>
<dbReference type="Gene3D" id="3.30.450.20">
    <property type="entry name" value="PAS domain"/>
    <property type="match status" value="1"/>
</dbReference>
<dbReference type="GO" id="GO:0046872">
    <property type="term" value="F:metal ion binding"/>
    <property type="evidence" value="ECO:0007669"/>
    <property type="project" value="UniProtKB-KW"/>
</dbReference>
<dbReference type="GO" id="GO:0003676">
    <property type="term" value="F:nucleic acid binding"/>
    <property type="evidence" value="ECO:0007669"/>
    <property type="project" value="UniProtKB-UniRule"/>
</dbReference>